<name>A0A3B0VXJ9_9ZZZZ</name>
<proteinExistence type="predicted"/>
<reference evidence="2" key="1">
    <citation type="submission" date="2018-06" db="EMBL/GenBank/DDBJ databases">
        <authorList>
            <person name="Zhirakovskaya E."/>
        </authorList>
    </citation>
    <scope>NUCLEOTIDE SEQUENCE</scope>
</reference>
<gene>
    <name evidence="2" type="ORF">MNBD_GAMMA03-168</name>
</gene>
<dbReference type="EMBL" id="UOFC01000164">
    <property type="protein sequence ID" value="VAW47761.1"/>
    <property type="molecule type" value="Genomic_DNA"/>
</dbReference>
<dbReference type="AlphaFoldDB" id="A0A3B0VXJ9"/>
<accession>A0A3B0VXJ9</accession>
<evidence type="ECO:0000313" key="2">
    <source>
        <dbReference type="EMBL" id="VAW47761.1"/>
    </source>
</evidence>
<protein>
    <submittedName>
        <fullName evidence="2">Uncharacterized protein</fullName>
    </submittedName>
</protein>
<organism evidence="2">
    <name type="scientific">hydrothermal vent metagenome</name>
    <dbReference type="NCBI Taxonomy" id="652676"/>
    <lineage>
        <taxon>unclassified sequences</taxon>
        <taxon>metagenomes</taxon>
        <taxon>ecological metagenomes</taxon>
    </lineage>
</organism>
<evidence type="ECO:0000256" key="1">
    <source>
        <dbReference type="SAM" id="MobiDB-lite"/>
    </source>
</evidence>
<feature type="region of interest" description="Disordered" evidence="1">
    <location>
        <begin position="1"/>
        <end position="20"/>
    </location>
</feature>
<sequence length="46" mass="4811">MASNNVDGENNAQPGDDQTTASDIYDIAINSYNVYKGVMQDVGGTG</sequence>